<gene>
    <name evidence="5" type="ORF">LTR09_004064</name>
</gene>
<protein>
    <recommendedName>
        <fullName evidence="7">RPAP1-like protein</fullName>
    </recommendedName>
</protein>
<evidence type="ECO:0000259" key="3">
    <source>
        <dbReference type="Pfam" id="PF08620"/>
    </source>
</evidence>
<feature type="compositionally biased region" description="Polar residues" evidence="2">
    <location>
        <begin position="68"/>
        <end position="95"/>
    </location>
</feature>
<dbReference type="InterPro" id="IPR013929">
    <property type="entry name" value="RPAP1_C"/>
</dbReference>
<dbReference type="Pfam" id="PF08620">
    <property type="entry name" value="RPAP1_C"/>
    <property type="match status" value="1"/>
</dbReference>
<feature type="region of interest" description="Disordered" evidence="2">
    <location>
        <begin position="218"/>
        <end position="245"/>
    </location>
</feature>
<dbReference type="EMBL" id="JAWDJX010000010">
    <property type="protein sequence ID" value="KAK3054906.1"/>
    <property type="molecule type" value="Genomic_DNA"/>
</dbReference>
<feature type="compositionally biased region" description="Basic and acidic residues" evidence="2">
    <location>
        <begin position="115"/>
        <end position="124"/>
    </location>
</feature>
<dbReference type="Pfam" id="PF08621">
    <property type="entry name" value="RPAP1_N"/>
    <property type="match status" value="1"/>
</dbReference>
<dbReference type="InterPro" id="IPR039913">
    <property type="entry name" value="RPAP1/Rba50"/>
</dbReference>
<comment type="caution">
    <text evidence="5">The sequence shown here is derived from an EMBL/GenBank/DDBJ whole genome shotgun (WGS) entry which is preliminary data.</text>
</comment>
<keyword evidence="6" id="KW-1185">Reference proteome</keyword>
<evidence type="ECO:0000259" key="4">
    <source>
        <dbReference type="Pfam" id="PF08621"/>
    </source>
</evidence>
<evidence type="ECO:0000256" key="1">
    <source>
        <dbReference type="ARBA" id="ARBA00009953"/>
    </source>
</evidence>
<comment type="similarity">
    <text evidence="1">Belongs to the RPAP1 family.</text>
</comment>
<evidence type="ECO:0000256" key="2">
    <source>
        <dbReference type="SAM" id="MobiDB-lite"/>
    </source>
</evidence>
<sequence length="438" mass="48082">MLRGERFELNLDDNQEDEQERSKPLPGAFVGDVLERKPAAPTPPSAPTLKSKTGFPEHRKRKVESRFKQQSAVKQDQTISDAASSGLQPVLSQDGSPPVEHVGSGGATTWEEEEKERIDADNRRKLSGMSIQEIEEEQRELMSSLSPAMIQRLLQRSNIDSGGTEADLSSQSTTEQPARKTNRSVAKTVSFAEPAFVEDEPTLGDDAELPEVINRNGDTEAEDLPHDSVHFPQPKQPPELNPDSETFLDDLHQKYFPSLPSDPSKLEWMQSSKPAKTSYDPSATGLNPKELRFSFTGDLIPPKTASEISVTAGLHHHGDAPEAAGYTISELVHLGHSSFAPQRCIAFQTLGRLLYRLGKGEFGDSGEAGAGTEGSEDTFGALARGIWREVEKEKVVEMLVMESEGRGIDRGKHVSAKAYATEAVWLWQRGGGRSWKAE</sequence>
<feature type="region of interest" description="Disordered" evidence="2">
    <location>
        <begin position="1"/>
        <end position="129"/>
    </location>
</feature>
<organism evidence="5 6">
    <name type="scientific">Extremus antarcticus</name>
    <dbReference type="NCBI Taxonomy" id="702011"/>
    <lineage>
        <taxon>Eukaryota</taxon>
        <taxon>Fungi</taxon>
        <taxon>Dikarya</taxon>
        <taxon>Ascomycota</taxon>
        <taxon>Pezizomycotina</taxon>
        <taxon>Dothideomycetes</taxon>
        <taxon>Dothideomycetidae</taxon>
        <taxon>Mycosphaerellales</taxon>
        <taxon>Extremaceae</taxon>
        <taxon>Extremus</taxon>
    </lineage>
</organism>
<dbReference type="PANTHER" id="PTHR21483:SF18">
    <property type="entry name" value="RNA POLYMERASE II-ASSOCIATED PROTEIN 1"/>
    <property type="match status" value="1"/>
</dbReference>
<proteinExistence type="inferred from homology"/>
<reference evidence="5" key="1">
    <citation type="submission" date="2023-04" db="EMBL/GenBank/DDBJ databases">
        <title>Black Yeasts Isolated from many extreme environments.</title>
        <authorList>
            <person name="Coleine C."/>
            <person name="Stajich J.E."/>
            <person name="Selbmann L."/>
        </authorList>
    </citation>
    <scope>NUCLEOTIDE SEQUENCE</scope>
    <source>
        <strain evidence="5">CCFEE 5312</strain>
    </source>
</reference>
<feature type="compositionally biased region" description="Acidic residues" evidence="2">
    <location>
        <begin position="10"/>
        <end position="19"/>
    </location>
</feature>
<evidence type="ECO:0000313" key="6">
    <source>
        <dbReference type="Proteomes" id="UP001271007"/>
    </source>
</evidence>
<evidence type="ECO:0008006" key="7">
    <source>
        <dbReference type="Google" id="ProtNLM"/>
    </source>
</evidence>
<accession>A0AAJ0DQF2</accession>
<feature type="domain" description="RPAP1 C-terminal" evidence="3">
    <location>
        <begin position="290"/>
        <end position="357"/>
    </location>
</feature>
<evidence type="ECO:0000313" key="5">
    <source>
        <dbReference type="EMBL" id="KAK3054906.1"/>
    </source>
</evidence>
<feature type="domain" description="RPAP1 N-terminal" evidence="4">
    <location>
        <begin position="116"/>
        <end position="160"/>
    </location>
</feature>
<name>A0AAJ0DQF2_9PEZI</name>
<feature type="region of interest" description="Disordered" evidence="2">
    <location>
        <begin position="154"/>
        <end position="186"/>
    </location>
</feature>
<dbReference type="PANTHER" id="PTHR21483">
    <property type="entry name" value="RNA POLYMERASE II-ASSOCIATED PROTEIN 1"/>
    <property type="match status" value="1"/>
</dbReference>
<feature type="compositionally biased region" description="Polar residues" evidence="2">
    <location>
        <begin position="154"/>
        <end position="176"/>
    </location>
</feature>
<dbReference type="Proteomes" id="UP001271007">
    <property type="component" value="Unassembled WGS sequence"/>
</dbReference>
<dbReference type="AlphaFoldDB" id="A0AAJ0DQF2"/>
<dbReference type="GO" id="GO:0006366">
    <property type="term" value="P:transcription by RNA polymerase II"/>
    <property type="evidence" value="ECO:0007669"/>
    <property type="project" value="InterPro"/>
</dbReference>
<dbReference type="InterPro" id="IPR013930">
    <property type="entry name" value="RPAP1_N"/>
</dbReference>